<comment type="caution">
    <text evidence="2">The sequence shown here is derived from an EMBL/GenBank/DDBJ whole genome shotgun (WGS) entry which is preliminary data.</text>
</comment>
<accession>A0A2G5STE4</accession>
<sequence length="142" mass="16517">MLPTNENQPQEHAQQATQNHTRLEEASHFINEYLTCTFSGQLLTEEQKQKLKDIFHLPDLSESLYEQIEKIVAAQGRITAMNAASATQERKSFQMCRQHHTDWMEHLLLIIMRNFCNPVLKNQNLPDGVHKSMFQTHSNTQN</sequence>
<evidence type="ECO:0000313" key="3">
    <source>
        <dbReference type="Proteomes" id="UP000230233"/>
    </source>
</evidence>
<feature type="region of interest" description="Disordered" evidence="1">
    <location>
        <begin position="1"/>
        <end position="21"/>
    </location>
</feature>
<dbReference type="AlphaFoldDB" id="A0A2G5STE4"/>
<organism evidence="2 3">
    <name type="scientific">Caenorhabditis nigoni</name>
    <dbReference type="NCBI Taxonomy" id="1611254"/>
    <lineage>
        <taxon>Eukaryota</taxon>
        <taxon>Metazoa</taxon>
        <taxon>Ecdysozoa</taxon>
        <taxon>Nematoda</taxon>
        <taxon>Chromadorea</taxon>
        <taxon>Rhabditida</taxon>
        <taxon>Rhabditina</taxon>
        <taxon>Rhabditomorpha</taxon>
        <taxon>Rhabditoidea</taxon>
        <taxon>Rhabditidae</taxon>
        <taxon>Peloderinae</taxon>
        <taxon>Caenorhabditis</taxon>
    </lineage>
</organism>
<protein>
    <submittedName>
        <fullName evidence="2">Uncharacterized protein</fullName>
    </submittedName>
</protein>
<proteinExistence type="predicted"/>
<feature type="compositionally biased region" description="Polar residues" evidence="1">
    <location>
        <begin position="1"/>
        <end position="20"/>
    </location>
</feature>
<name>A0A2G5STE4_9PELO</name>
<evidence type="ECO:0000313" key="2">
    <source>
        <dbReference type="EMBL" id="PIC18141.1"/>
    </source>
</evidence>
<evidence type="ECO:0000256" key="1">
    <source>
        <dbReference type="SAM" id="MobiDB-lite"/>
    </source>
</evidence>
<gene>
    <name evidence="2" type="primary">Cnig_chr_X.g24142</name>
    <name evidence="2" type="ORF">B9Z55_024142</name>
</gene>
<dbReference type="EMBL" id="PDUG01000006">
    <property type="protein sequence ID" value="PIC18141.1"/>
    <property type="molecule type" value="Genomic_DNA"/>
</dbReference>
<keyword evidence="3" id="KW-1185">Reference proteome</keyword>
<reference evidence="3" key="1">
    <citation type="submission" date="2017-10" db="EMBL/GenBank/DDBJ databases">
        <title>Rapid genome shrinkage in a self-fertile nematode reveals novel sperm competition proteins.</title>
        <authorList>
            <person name="Yin D."/>
            <person name="Schwarz E.M."/>
            <person name="Thomas C.G."/>
            <person name="Felde R.L."/>
            <person name="Korf I.F."/>
            <person name="Cutter A.D."/>
            <person name="Schartner C.M."/>
            <person name="Ralston E.J."/>
            <person name="Meyer B.J."/>
            <person name="Haag E.S."/>
        </authorList>
    </citation>
    <scope>NUCLEOTIDE SEQUENCE [LARGE SCALE GENOMIC DNA]</scope>
    <source>
        <strain evidence="3">JU1422</strain>
    </source>
</reference>
<dbReference type="Proteomes" id="UP000230233">
    <property type="component" value="Chromosome X"/>
</dbReference>